<reference evidence="1" key="1">
    <citation type="journal article" date="2014" name="Front. Microbiol.">
        <title>High frequency of phylogenetically diverse reductive dehalogenase-homologous genes in deep subseafloor sedimentary metagenomes.</title>
        <authorList>
            <person name="Kawai M."/>
            <person name="Futagami T."/>
            <person name="Toyoda A."/>
            <person name="Takaki Y."/>
            <person name="Nishi S."/>
            <person name="Hori S."/>
            <person name="Arai W."/>
            <person name="Tsubouchi T."/>
            <person name="Morono Y."/>
            <person name="Uchiyama I."/>
            <person name="Ito T."/>
            <person name="Fujiyama A."/>
            <person name="Inagaki F."/>
            <person name="Takami H."/>
        </authorList>
    </citation>
    <scope>NUCLEOTIDE SEQUENCE</scope>
    <source>
        <strain evidence="1">Expedition CK06-06</strain>
    </source>
</reference>
<sequence>MGHFNNIIIRPQTAEVSTSQVGTIYQDLPEKGLLSALMIDYAGHGYYSTHPALPLWDAITKIEVLVNGSKVVKSLDMKQARALAHYYGFDLSTFGNYRRTRTSGDQTFWTVPILFGRFPGDKEYMLNMELYVNPQLRITYDMSQTVVEGVTYNASGTPNIRTGVQGLIWKDGAPGTKGYIKSMNIDT</sequence>
<dbReference type="EMBL" id="BARU01022848">
    <property type="protein sequence ID" value="GAH47759.1"/>
    <property type="molecule type" value="Genomic_DNA"/>
</dbReference>
<comment type="caution">
    <text evidence="1">The sequence shown here is derived from an EMBL/GenBank/DDBJ whole genome shotgun (WGS) entry which is preliminary data.</text>
</comment>
<name>X1H1L0_9ZZZZ</name>
<feature type="non-terminal residue" evidence="1">
    <location>
        <position position="187"/>
    </location>
</feature>
<protein>
    <submittedName>
        <fullName evidence="1">Uncharacterized protein</fullName>
    </submittedName>
</protein>
<gene>
    <name evidence="1" type="ORF">S03H2_37167</name>
</gene>
<accession>X1H1L0</accession>
<proteinExistence type="predicted"/>
<evidence type="ECO:0000313" key="1">
    <source>
        <dbReference type="EMBL" id="GAH47759.1"/>
    </source>
</evidence>
<dbReference type="AlphaFoldDB" id="X1H1L0"/>
<organism evidence="1">
    <name type="scientific">marine sediment metagenome</name>
    <dbReference type="NCBI Taxonomy" id="412755"/>
    <lineage>
        <taxon>unclassified sequences</taxon>
        <taxon>metagenomes</taxon>
        <taxon>ecological metagenomes</taxon>
    </lineage>
</organism>